<comment type="caution">
    <text evidence="2">The sequence shown here is derived from an EMBL/GenBank/DDBJ whole genome shotgun (WGS) entry which is preliminary data.</text>
</comment>
<dbReference type="RefSeq" id="WP_069446358.1">
    <property type="nucleotide sequence ID" value="NZ_MDCJ01000002.1"/>
</dbReference>
<dbReference type="AlphaFoldDB" id="A0A1E3WME4"/>
<gene>
    <name evidence="2" type="ORF">VSF3289_01189</name>
</gene>
<evidence type="ECO:0000256" key="1">
    <source>
        <dbReference type="SAM" id="MobiDB-lite"/>
    </source>
</evidence>
<reference evidence="2 3" key="1">
    <citation type="submission" date="2016-08" db="EMBL/GenBank/DDBJ databases">
        <title>Genome sequencing of Vibrio scophthalmi strain FP3289, an isolated from Paralichthys olivaceus.</title>
        <authorList>
            <person name="Han H.-J."/>
        </authorList>
    </citation>
    <scope>NUCLEOTIDE SEQUENCE [LARGE SCALE GENOMIC DNA]</scope>
    <source>
        <strain evidence="2 3">FP3289</strain>
    </source>
</reference>
<dbReference type="EMBL" id="MDCJ01000002">
    <property type="protein sequence ID" value="ODS10928.1"/>
    <property type="molecule type" value="Genomic_DNA"/>
</dbReference>
<organism evidence="2 3">
    <name type="scientific">Vibrio scophthalmi</name>
    <dbReference type="NCBI Taxonomy" id="45658"/>
    <lineage>
        <taxon>Bacteria</taxon>
        <taxon>Pseudomonadati</taxon>
        <taxon>Pseudomonadota</taxon>
        <taxon>Gammaproteobacteria</taxon>
        <taxon>Vibrionales</taxon>
        <taxon>Vibrionaceae</taxon>
        <taxon>Vibrio</taxon>
    </lineage>
</organism>
<sequence>MADEKTQTRKPRQSRKSKTATAKTDPITQVASTASQSSNEQSQVTGHYQAVLPPTSDPITIDVPNEPRAMDVMLSFAASKTSEGSQTPFLIQVKSKDTQRGFWRCGIFFSPDGCALSVETDDDDEKLSSDDGAIVSSVTMEQYQRLVNEPRLIVKEL</sequence>
<dbReference type="Proteomes" id="UP000095131">
    <property type="component" value="Unassembled WGS sequence"/>
</dbReference>
<protein>
    <submittedName>
        <fullName evidence="2">Uncharacterized protein</fullName>
    </submittedName>
</protein>
<dbReference type="OrthoDB" id="6631699at2"/>
<name>A0A1E3WME4_9VIBR</name>
<feature type="compositionally biased region" description="Polar residues" evidence="1">
    <location>
        <begin position="19"/>
        <end position="46"/>
    </location>
</feature>
<evidence type="ECO:0000313" key="2">
    <source>
        <dbReference type="EMBL" id="ODS10928.1"/>
    </source>
</evidence>
<accession>A0A1E3WME4</accession>
<proteinExistence type="predicted"/>
<feature type="compositionally biased region" description="Basic residues" evidence="1">
    <location>
        <begin position="8"/>
        <end position="18"/>
    </location>
</feature>
<evidence type="ECO:0000313" key="3">
    <source>
        <dbReference type="Proteomes" id="UP000095131"/>
    </source>
</evidence>
<feature type="region of interest" description="Disordered" evidence="1">
    <location>
        <begin position="1"/>
        <end position="60"/>
    </location>
</feature>